<dbReference type="Gene3D" id="2.130.10.10">
    <property type="entry name" value="YVTN repeat-like/Quinoprotein amine dehydrogenase"/>
    <property type="match status" value="3"/>
</dbReference>
<comment type="caution">
    <text evidence="4">The sequence shown here is derived from an EMBL/GenBank/DDBJ whole genome shotgun (WGS) entry which is preliminary data.</text>
</comment>
<dbReference type="SUPFAM" id="SSF50969">
    <property type="entry name" value="YVTN repeat-like/Quinoprotein amine dehydrogenase"/>
    <property type="match status" value="1"/>
</dbReference>
<dbReference type="AlphaFoldDB" id="A0A132N970"/>
<gene>
    <name evidence="3" type="ORF">TH66_01580</name>
    <name evidence="4" type="ORF">TR74_21130</name>
</gene>
<dbReference type="InterPro" id="IPR011044">
    <property type="entry name" value="Quino_amine_DH_bsu"/>
</dbReference>
<reference evidence="4 6" key="1">
    <citation type="submission" date="2015-02" db="EMBL/GenBank/DDBJ databases">
        <title>Physiological reanalysis, assessment of diazotrophy, and genome sequences of multiple isolates of Streptomyces thermoautotrophicus.</title>
        <authorList>
            <person name="MacKellar D.C."/>
            <person name="Lieber L."/>
            <person name="Norman J."/>
            <person name="Bolger A."/>
            <person name="Tobin C."/>
            <person name="Murray J.W."/>
            <person name="Prell J."/>
        </authorList>
    </citation>
    <scope>NUCLEOTIDE SEQUENCE [LARGE SCALE GENOMIC DNA]</scope>
    <source>
        <strain evidence="4 6">UBT1</strain>
    </source>
</reference>
<dbReference type="SMART" id="SM00320">
    <property type="entry name" value="WD40"/>
    <property type="match status" value="6"/>
</dbReference>
<dbReference type="Proteomes" id="UP000070598">
    <property type="component" value="Unassembled WGS sequence"/>
</dbReference>
<dbReference type="InterPro" id="IPR001680">
    <property type="entry name" value="WD40_rpt"/>
</dbReference>
<reference evidence="5" key="2">
    <citation type="submission" date="2015-02" db="EMBL/GenBank/DDBJ databases">
        <title>Physiological reanalysis, assessment of diazotrophy, and genome sequences of multiple isolates of Streptomyces thermoautotrophicus.</title>
        <authorList>
            <person name="MacKellar D.C."/>
            <person name="Lieber L."/>
            <person name="Norman J."/>
            <person name="Bolger A."/>
            <person name="Tobin C."/>
            <person name="Murray J.W."/>
            <person name="Friesen M."/>
            <person name="Prell J."/>
        </authorList>
    </citation>
    <scope>NUCLEOTIDE SEQUENCE [LARGE SCALE GENOMIC DNA]</scope>
    <source>
        <strain evidence="5">UBT1</strain>
    </source>
</reference>
<keyword evidence="2" id="KW-0677">Repeat</keyword>
<dbReference type="InterPro" id="IPR050349">
    <property type="entry name" value="WD_LIS1/nudF_dynein_reg"/>
</dbReference>
<dbReference type="EMBL" id="JYIK01001091">
    <property type="protein sequence ID" value="KWX06701.1"/>
    <property type="molecule type" value="Genomic_DNA"/>
</dbReference>
<organism evidence="4 5">
    <name type="scientific">Carbonactinospora thermoautotrophica</name>
    <dbReference type="NCBI Taxonomy" id="1469144"/>
    <lineage>
        <taxon>Bacteria</taxon>
        <taxon>Bacillati</taxon>
        <taxon>Actinomycetota</taxon>
        <taxon>Actinomycetes</taxon>
        <taxon>Kitasatosporales</taxon>
        <taxon>Carbonactinosporaceae</taxon>
        <taxon>Carbonactinospora</taxon>
    </lineage>
</organism>
<evidence type="ECO:0000313" key="3">
    <source>
        <dbReference type="EMBL" id="KWX05748.1"/>
    </source>
</evidence>
<accession>A0A132N970</accession>
<dbReference type="SUPFAM" id="SSF50998">
    <property type="entry name" value="Quinoprotein alcohol dehydrogenase-like"/>
    <property type="match status" value="1"/>
</dbReference>
<dbReference type="PATRIC" id="fig|1469144.8.peg.1499"/>
<dbReference type="RefSeq" id="WP_067067930.1">
    <property type="nucleotide sequence ID" value="NZ_JYIJ01000010.1"/>
</dbReference>
<dbReference type="Proteomes" id="UP000070659">
    <property type="component" value="Unassembled WGS sequence"/>
</dbReference>
<sequence>MGPLIDAVNLMPLVRLGEDVRPLAVRVRERVAHHLRTKPVIEHAAYARLAALQLGQALRAEAPAGDAAWWPRWAWSRHIPTWHVVTSVSGVLPSIALTLDRCGRPLAVTAAWDRGPTAHDLLTGVLTGAATTSVGGSAVAAACLPDGSLLAAVAGTREVRLFDLRSNRALARVDAPEDELIGALALDCAPDGRLFLAAAASDGPTRVWELGQDLDVARTLTLNSLVQVKALDVRVLSSGRPVLAAGDDTGVTRVWDLEADCLLGVPLRWPGAQIRGVALRERADERWALAVTDMWGHLVAWDLGRDAAWDAHHARLLRQPVPAHQSALSNLAMLWLDDERLALASVTVFGKIYLWYPADHGAPKPVSGSFGVSGQRAAEPGDGHPPLAHALTVVDLPRFGRVLMTCDEAGRIRLFDADTGTAHGVFTSHGGPFNQLAAGRTGDGRPILAASGDGAQVQVWDPARGPNCLLRIRHAKGYIAGLAVAERPGRPTVIVSADSQGHVRVSDPLTGRAARRGWQLPKDAWIANLAVVSLPDGTTAVMTSERSGVLRTWSLDTGKQIAEPVNAGCEQSRHLTAGTLPAGKPVVVTSGRQKTLQAWLFENGAWRRGWARELPDDPAEAVVLGTLSDGDPILLSVHHAGAARIWAAESGELLHTIELGASFSTAVFVRPGRVALAGEDSGVLTLDLYPGLAGRSG</sequence>
<evidence type="ECO:0000313" key="5">
    <source>
        <dbReference type="Proteomes" id="UP000070598"/>
    </source>
</evidence>
<evidence type="ECO:0000313" key="6">
    <source>
        <dbReference type="Proteomes" id="UP000070659"/>
    </source>
</evidence>
<keyword evidence="1" id="KW-0853">WD repeat</keyword>
<dbReference type="InterPro" id="IPR011047">
    <property type="entry name" value="Quinoprotein_ADH-like_sf"/>
</dbReference>
<dbReference type="EMBL" id="JYIJ01000010">
    <property type="protein sequence ID" value="KWX05748.1"/>
    <property type="molecule type" value="Genomic_DNA"/>
</dbReference>
<evidence type="ECO:0000256" key="2">
    <source>
        <dbReference type="ARBA" id="ARBA00022737"/>
    </source>
</evidence>
<evidence type="ECO:0000313" key="4">
    <source>
        <dbReference type="EMBL" id="KWX06701.1"/>
    </source>
</evidence>
<dbReference type="PANTHER" id="PTHR44129">
    <property type="entry name" value="WD REPEAT-CONTAINING PROTEIN POP1"/>
    <property type="match status" value="1"/>
</dbReference>
<dbReference type="SUPFAM" id="SSF117289">
    <property type="entry name" value="Nucleoporin domain"/>
    <property type="match status" value="1"/>
</dbReference>
<evidence type="ECO:0000256" key="1">
    <source>
        <dbReference type="ARBA" id="ARBA00022574"/>
    </source>
</evidence>
<proteinExistence type="predicted"/>
<name>A0A132N970_9ACTN</name>
<protein>
    <submittedName>
        <fullName evidence="4">Uncharacterized protein</fullName>
    </submittedName>
</protein>
<dbReference type="InterPro" id="IPR015943">
    <property type="entry name" value="WD40/YVTN_repeat-like_dom_sf"/>
</dbReference>